<dbReference type="InterPro" id="IPR045570">
    <property type="entry name" value="Metalloprtase-TldD/E_cen_dom"/>
</dbReference>
<dbReference type="Proteomes" id="UP000011988">
    <property type="component" value="Unassembled WGS sequence"/>
</dbReference>
<feature type="domain" description="Metalloprotease TldD/E C-terminal" evidence="6">
    <location>
        <begin position="228"/>
        <end position="459"/>
    </location>
</feature>
<dbReference type="AlphaFoldDB" id="M6DC49"/>
<comment type="caution">
    <text evidence="8">The sequence shown here is derived from an EMBL/GenBank/DDBJ whole genome shotgun (WGS) entry which is preliminary data.</text>
</comment>
<evidence type="ECO:0000256" key="3">
    <source>
        <dbReference type="ARBA" id="ARBA00022801"/>
    </source>
</evidence>
<dbReference type="InterPro" id="IPR002510">
    <property type="entry name" value="Metalloprtase-TldD/E_N"/>
</dbReference>
<dbReference type="PANTHER" id="PTHR30624:SF4">
    <property type="entry name" value="METALLOPROTEASE TLDD"/>
    <property type="match status" value="1"/>
</dbReference>
<evidence type="ECO:0000256" key="4">
    <source>
        <dbReference type="ARBA" id="ARBA00023049"/>
    </source>
</evidence>
<dbReference type="PANTHER" id="PTHR30624">
    <property type="entry name" value="UNCHARACTERIZED PROTEIN TLDD AND PMBA"/>
    <property type="match status" value="1"/>
</dbReference>
<dbReference type="Pfam" id="PF19290">
    <property type="entry name" value="PmbA_TldD_2nd"/>
    <property type="match status" value="1"/>
</dbReference>
<dbReference type="GO" id="GO:0008237">
    <property type="term" value="F:metallopeptidase activity"/>
    <property type="evidence" value="ECO:0007669"/>
    <property type="project" value="UniProtKB-KW"/>
</dbReference>
<dbReference type="GO" id="GO:0006508">
    <property type="term" value="P:proteolysis"/>
    <property type="evidence" value="ECO:0007669"/>
    <property type="project" value="UniProtKB-KW"/>
</dbReference>
<evidence type="ECO:0000259" key="6">
    <source>
        <dbReference type="Pfam" id="PF19289"/>
    </source>
</evidence>
<gene>
    <name evidence="8" type="ORF">LEP1GSC194_0542</name>
</gene>
<evidence type="ECO:0000259" key="7">
    <source>
        <dbReference type="Pfam" id="PF19290"/>
    </source>
</evidence>
<evidence type="ECO:0000313" key="8">
    <source>
        <dbReference type="EMBL" id="EMJ96135.1"/>
    </source>
</evidence>
<comment type="similarity">
    <text evidence="1">Belongs to the peptidase U62 family.</text>
</comment>
<dbReference type="PIRSF" id="PIRSF004919">
    <property type="entry name" value="TldD"/>
    <property type="match status" value="1"/>
</dbReference>
<evidence type="ECO:0000259" key="5">
    <source>
        <dbReference type="Pfam" id="PF01523"/>
    </source>
</evidence>
<dbReference type="InterPro" id="IPR035068">
    <property type="entry name" value="TldD/PmbA_N"/>
</dbReference>
<keyword evidence="2" id="KW-0645">Protease</keyword>
<evidence type="ECO:0000256" key="1">
    <source>
        <dbReference type="ARBA" id="ARBA00005836"/>
    </source>
</evidence>
<dbReference type="InterPro" id="IPR051463">
    <property type="entry name" value="Peptidase_U62_metallo"/>
</dbReference>
<proteinExistence type="inferred from homology"/>
<dbReference type="GO" id="GO:0005829">
    <property type="term" value="C:cytosol"/>
    <property type="evidence" value="ECO:0007669"/>
    <property type="project" value="TreeGrafter"/>
</dbReference>
<dbReference type="InterPro" id="IPR045569">
    <property type="entry name" value="Metalloprtase-TldD/E_C"/>
</dbReference>
<reference evidence="8 9" key="1">
    <citation type="submission" date="2013-01" db="EMBL/GenBank/DDBJ databases">
        <authorList>
            <person name="Harkins D.M."/>
            <person name="Durkin A.S."/>
            <person name="Brinkac L.M."/>
            <person name="Haft D.H."/>
            <person name="Selengut J.D."/>
            <person name="Sanka R."/>
            <person name="DePew J."/>
            <person name="Purushe J."/>
            <person name="Galloway R.L."/>
            <person name="Vinetz J.M."/>
            <person name="Sutton G.G."/>
            <person name="Nierman W.C."/>
            <person name="Fouts D.E."/>
        </authorList>
    </citation>
    <scope>NUCLEOTIDE SEQUENCE [LARGE SCALE GENOMIC DNA]</scope>
    <source>
        <strain evidence="8 9">79601</strain>
    </source>
</reference>
<dbReference type="InterPro" id="IPR025502">
    <property type="entry name" value="TldD"/>
</dbReference>
<name>M6DC49_9LEPT</name>
<dbReference type="SUPFAM" id="SSF111283">
    <property type="entry name" value="Putative modulator of DNA gyrase, PmbA/TldD"/>
    <property type="match status" value="1"/>
</dbReference>
<evidence type="ECO:0000256" key="2">
    <source>
        <dbReference type="ARBA" id="ARBA00022670"/>
    </source>
</evidence>
<dbReference type="PATRIC" id="fig|1218565.3.peg.1534"/>
<dbReference type="Gene3D" id="3.30.2290.10">
    <property type="entry name" value="PmbA/TldD superfamily"/>
    <property type="match status" value="1"/>
</dbReference>
<keyword evidence="3" id="KW-0378">Hydrolase</keyword>
<feature type="domain" description="Metalloprotease TldD/E N-terminal" evidence="5">
    <location>
        <begin position="21"/>
        <end position="79"/>
    </location>
</feature>
<dbReference type="Pfam" id="PF01523">
    <property type="entry name" value="PmbA_TldD_1st"/>
    <property type="match status" value="1"/>
</dbReference>
<organism evidence="8 9">
    <name type="scientific">Leptospira alstonii serovar Sichuan str. 79601</name>
    <dbReference type="NCBI Taxonomy" id="1218565"/>
    <lineage>
        <taxon>Bacteria</taxon>
        <taxon>Pseudomonadati</taxon>
        <taxon>Spirochaetota</taxon>
        <taxon>Spirochaetia</taxon>
        <taxon>Leptospirales</taxon>
        <taxon>Leptospiraceae</taxon>
        <taxon>Leptospira</taxon>
    </lineage>
</organism>
<dbReference type="InterPro" id="IPR036059">
    <property type="entry name" value="TldD/PmbA_sf"/>
</dbReference>
<dbReference type="RefSeq" id="WP_020772895.1">
    <property type="nucleotide sequence ID" value="NZ_ANIK01000028.1"/>
</dbReference>
<feature type="domain" description="Metalloprotease TldD/E central" evidence="7">
    <location>
        <begin position="112"/>
        <end position="220"/>
    </location>
</feature>
<evidence type="ECO:0000313" key="9">
    <source>
        <dbReference type="Proteomes" id="UP000011988"/>
    </source>
</evidence>
<dbReference type="Pfam" id="PF19289">
    <property type="entry name" value="PmbA_TldD_3rd"/>
    <property type="match status" value="1"/>
</dbReference>
<dbReference type="EMBL" id="ANIK01000028">
    <property type="protein sequence ID" value="EMJ96135.1"/>
    <property type="molecule type" value="Genomic_DNA"/>
</dbReference>
<dbReference type="FunFam" id="3.30.2290.10:FF:000003">
    <property type="entry name" value="Zinc-dependent protease, TldD/PmbA family"/>
    <property type="match status" value="1"/>
</dbReference>
<sequence>MQTNKAQLILEAGLSRKADFVEIFEEETRSSSVSLRDQKIEQSFAGIDYGIGIRLIYGTDVLYAHTNNEDPEHLISLIDLLADSRGAAKGGGQALVFRGDLKVPSFPENIRDPRKVTPDEKLELLFRADKTARGISTNIVQVSASASDSVSRIGIYNSEGLSLEDLRVRSRFSINVAAEKEGERFVASENPGARKGFEFFSNLPIEQLSKTAAERALLMLSAGYIQGKKMPVVMGNGFGGVIFHEACGHPLETEAIRKKSSPFVDKLGERIAQSCLTAIDDGTIPDSWGSINMDDEGSTPQKTVLIENGILKSYLADRVGAEEVGVPRTGSARRESYMYAPVSRMRNTYIASGKDSFDSMLAGIEYGLFAKKMGGGSVNPSTGEFNFSVEEGYVIRNGKVSEPVRGATLIGKGDEILPKISMVGNDLELAAGMCGAASGSVPVTVGQPTLKVDEILVGGRS</sequence>
<dbReference type="OrthoDB" id="9803213at2"/>
<keyword evidence="4" id="KW-0482">Metalloprotease</keyword>
<protein>
    <submittedName>
        <fullName evidence="8">TldD/PmbA family protein</fullName>
    </submittedName>
</protein>
<accession>M6DC49</accession>